<evidence type="ECO:0000313" key="1">
    <source>
        <dbReference type="EMBL" id="UPK71027.1"/>
    </source>
</evidence>
<organism evidence="1 2">
    <name type="scientific">Chitinophaga filiformis</name>
    <name type="common">Myxococcus filiformis</name>
    <name type="synonym">Flexibacter filiformis</name>
    <dbReference type="NCBI Taxonomy" id="104663"/>
    <lineage>
        <taxon>Bacteria</taxon>
        <taxon>Pseudomonadati</taxon>
        <taxon>Bacteroidota</taxon>
        <taxon>Chitinophagia</taxon>
        <taxon>Chitinophagales</taxon>
        <taxon>Chitinophagaceae</taxon>
        <taxon>Chitinophaga</taxon>
    </lineage>
</organism>
<gene>
    <name evidence="1" type="ORF">MYF79_06915</name>
</gene>
<protein>
    <submittedName>
        <fullName evidence="1">Uncharacterized protein</fullName>
    </submittedName>
</protein>
<dbReference type="Proteomes" id="UP000830198">
    <property type="component" value="Chromosome"/>
</dbReference>
<name>A0ABY4I5A8_CHIFI</name>
<dbReference type="RefSeq" id="WP_247813171.1">
    <property type="nucleotide sequence ID" value="NZ_CP095855.1"/>
</dbReference>
<accession>A0ABY4I5A8</accession>
<evidence type="ECO:0000313" key="2">
    <source>
        <dbReference type="Proteomes" id="UP000830198"/>
    </source>
</evidence>
<proteinExistence type="predicted"/>
<dbReference type="InterPro" id="IPR053865">
    <property type="entry name" value="DUF6934"/>
</dbReference>
<keyword evidence="2" id="KW-1185">Reference proteome</keyword>
<reference evidence="1 2" key="1">
    <citation type="submission" date="2022-04" db="EMBL/GenBank/DDBJ databases">
        <title>The arsenic-methylating capacity of Chitinophaga filiformis YT5 during chitin decomposition.</title>
        <authorList>
            <person name="Chen G."/>
            <person name="Liang Y."/>
        </authorList>
    </citation>
    <scope>NUCLEOTIDE SEQUENCE [LARGE SCALE GENOMIC DNA]</scope>
    <source>
        <strain evidence="1 2">YT5</strain>
    </source>
</reference>
<dbReference type="Pfam" id="PF22028">
    <property type="entry name" value="DUF6934"/>
    <property type="match status" value="1"/>
</dbReference>
<sequence length="152" mass="17375">MFGLDKYQYTADKSFMAYHFISNGPQGAIQKIAKFNLLDEHLYNFGFGDLDPATGDISDTAISDNKDVDVIMGTLGSIIYDFTNLFPNSLISVQGTNKARTRLYQMNINKHWERIEPVFEVYGLVEDDHWEPFQKGVNYQAFLGYQKGSFSF</sequence>
<dbReference type="EMBL" id="CP095855">
    <property type="protein sequence ID" value="UPK71027.1"/>
    <property type="molecule type" value="Genomic_DNA"/>
</dbReference>